<keyword evidence="1" id="KW-0223">Dioxygenase</keyword>
<evidence type="ECO:0000313" key="1">
    <source>
        <dbReference type="EMBL" id="TWD73445.1"/>
    </source>
</evidence>
<dbReference type="PANTHER" id="PTHR20883:SF48">
    <property type="entry name" value="ECTOINE DIOXYGENASE"/>
    <property type="match status" value="1"/>
</dbReference>
<dbReference type="SUPFAM" id="SSF51197">
    <property type="entry name" value="Clavaminate synthase-like"/>
    <property type="match status" value="1"/>
</dbReference>
<dbReference type="GO" id="GO:0005506">
    <property type="term" value="F:iron ion binding"/>
    <property type="evidence" value="ECO:0007669"/>
    <property type="project" value="UniProtKB-ARBA"/>
</dbReference>
<protein>
    <submittedName>
        <fullName evidence="1">Phytanoyl-CoA dioxygenase PhyH</fullName>
    </submittedName>
</protein>
<dbReference type="PANTHER" id="PTHR20883">
    <property type="entry name" value="PHYTANOYL-COA DIOXYGENASE DOMAIN CONTAINING 1"/>
    <property type="match status" value="1"/>
</dbReference>
<dbReference type="Proteomes" id="UP000318380">
    <property type="component" value="Unassembled WGS sequence"/>
</dbReference>
<dbReference type="EMBL" id="VIVK01000003">
    <property type="protein sequence ID" value="TWD73445.1"/>
    <property type="molecule type" value="Genomic_DNA"/>
</dbReference>
<reference evidence="1 2" key="1">
    <citation type="submission" date="2019-06" db="EMBL/GenBank/DDBJ databases">
        <title>Sequencing the genomes of 1000 actinobacteria strains.</title>
        <authorList>
            <person name="Klenk H.-P."/>
        </authorList>
    </citation>
    <scope>NUCLEOTIDE SEQUENCE [LARGE SCALE GENOMIC DNA]</scope>
    <source>
        <strain evidence="1 2">DSM 24683</strain>
    </source>
</reference>
<evidence type="ECO:0000313" key="2">
    <source>
        <dbReference type="Proteomes" id="UP000318380"/>
    </source>
</evidence>
<dbReference type="GO" id="GO:0016706">
    <property type="term" value="F:2-oxoglutarate-dependent dioxygenase activity"/>
    <property type="evidence" value="ECO:0007669"/>
    <property type="project" value="UniProtKB-ARBA"/>
</dbReference>
<dbReference type="AlphaFoldDB" id="A0A561B3K3"/>
<keyword evidence="1" id="KW-0560">Oxidoreductase</keyword>
<dbReference type="InterPro" id="IPR008775">
    <property type="entry name" value="Phytyl_CoA_dOase-like"/>
</dbReference>
<dbReference type="OrthoDB" id="7054292at2"/>
<keyword evidence="2" id="KW-1185">Reference proteome</keyword>
<name>A0A561B3K3_9ACTN</name>
<organism evidence="1 2">
    <name type="scientific">Kribbella amoyensis</name>
    <dbReference type="NCBI Taxonomy" id="996641"/>
    <lineage>
        <taxon>Bacteria</taxon>
        <taxon>Bacillati</taxon>
        <taxon>Actinomycetota</taxon>
        <taxon>Actinomycetes</taxon>
        <taxon>Propionibacteriales</taxon>
        <taxon>Kribbellaceae</taxon>
        <taxon>Kribbella</taxon>
    </lineage>
</organism>
<gene>
    <name evidence="1" type="ORF">FB561_7336</name>
</gene>
<dbReference type="Gene3D" id="2.60.120.620">
    <property type="entry name" value="q2cbj1_9rhob like domain"/>
    <property type="match status" value="1"/>
</dbReference>
<dbReference type="Pfam" id="PF05721">
    <property type="entry name" value="PhyH"/>
    <property type="match status" value="1"/>
</dbReference>
<sequence length="279" mass="31141">MAGVDRDELARTWHTDGFVKLPGFLSAEDLAPALGELETMFPTPDGFHDGTDPRRKRYLEDEFDGIDTFPFASPELSLLAVHPRIVELAETLIGHTDLRIYSAEAWAKYTGATSYDQELHRDYLNHTVLVPTTADEYQQVEFFVFLVDVPEDLGPPHLVSRTHTADLPMSPNFLPRSGGQGDRFVSTADNTALYDVEESGAGPAGTVIAFSTNTFHRGTGLRKPRGARYSMQLTFRAAEVDWGNRVAWAGRSHEPAWYEFVPRATVRQLELFGFPRPGP</sequence>
<accession>A0A561B3K3</accession>
<proteinExistence type="predicted"/>
<comment type="caution">
    <text evidence="1">The sequence shown here is derived from an EMBL/GenBank/DDBJ whole genome shotgun (WGS) entry which is preliminary data.</text>
</comment>